<dbReference type="EMBL" id="LAZR01068917">
    <property type="protein sequence ID" value="KKK48731.1"/>
    <property type="molecule type" value="Genomic_DNA"/>
</dbReference>
<name>A0A0F8YKV7_9ZZZZ</name>
<organism evidence="1">
    <name type="scientific">marine sediment metagenome</name>
    <dbReference type="NCBI Taxonomy" id="412755"/>
    <lineage>
        <taxon>unclassified sequences</taxon>
        <taxon>metagenomes</taxon>
        <taxon>ecological metagenomes</taxon>
    </lineage>
</organism>
<evidence type="ECO:0000313" key="1">
    <source>
        <dbReference type="EMBL" id="KKK48731.1"/>
    </source>
</evidence>
<proteinExistence type="predicted"/>
<gene>
    <name evidence="1" type="ORF">LCGC14_3142160</name>
</gene>
<accession>A0A0F8YKV7</accession>
<comment type="caution">
    <text evidence="1">The sequence shown here is derived from an EMBL/GenBank/DDBJ whole genome shotgun (WGS) entry which is preliminary data.</text>
</comment>
<dbReference type="AlphaFoldDB" id="A0A0F8YKV7"/>
<sequence>MSRINEYKCKKKGFDNLDNVIPYQSGGVRHSGNMPEYTILLRTNMRDPECSWLYEAIVKHWSAIRETMKEVGSKDVNKSKMEADKEANEFLGLV</sequence>
<reference evidence="1" key="1">
    <citation type="journal article" date="2015" name="Nature">
        <title>Complex archaea that bridge the gap between prokaryotes and eukaryotes.</title>
        <authorList>
            <person name="Spang A."/>
            <person name="Saw J.H."/>
            <person name="Jorgensen S.L."/>
            <person name="Zaremba-Niedzwiedzka K."/>
            <person name="Martijn J."/>
            <person name="Lind A.E."/>
            <person name="van Eijk R."/>
            <person name="Schleper C."/>
            <person name="Guy L."/>
            <person name="Ettema T.J."/>
        </authorList>
    </citation>
    <scope>NUCLEOTIDE SEQUENCE</scope>
</reference>
<protein>
    <submittedName>
        <fullName evidence="1">Uncharacterized protein</fullName>
    </submittedName>
</protein>